<evidence type="ECO:0000313" key="4">
    <source>
        <dbReference type="EMBL" id="PVH98553.1"/>
    </source>
</evidence>
<evidence type="ECO:0000256" key="2">
    <source>
        <dbReference type="SAM" id="Phobius"/>
    </source>
</evidence>
<feature type="region of interest" description="Disordered" evidence="1">
    <location>
        <begin position="45"/>
        <end position="141"/>
    </location>
</feature>
<evidence type="ECO:0000256" key="1">
    <source>
        <dbReference type="SAM" id="MobiDB-lite"/>
    </source>
</evidence>
<feature type="chain" id="PRO_5015913765" description="Mid2 domain-containing protein" evidence="3">
    <location>
        <begin position="24"/>
        <end position="278"/>
    </location>
</feature>
<dbReference type="EMBL" id="KZ805411">
    <property type="protein sequence ID" value="PVH98553.1"/>
    <property type="molecule type" value="Genomic_DNA"/>
</dbReference>
<organism evidence="4 5">
    <name type="scientific">Periconia macrospinosa</name>
    <dbReference type="NCBI Taxonomy" id="97972"/>
    <lineage>
        <taxon>Eukaryota</taxon>
        <taxon>Fungi</taxon>
        <taxon>Dikarya</taxon>
        <taxon>Ascomycota</taxon>
        <taxon>Pezizomycotina</taxon>
        <taxon>Dothideomycetes</taxon>
        <taxon>Pleosporomycetidae</taxon>
        <taxon>Pleosporales</taxon>
        <taxon>Massarineae</taxon>
        <taxon>Periconiaceae</taxon>
        <taxon>Periconia</taxon>
    </lineage>
</organism>
<accession>A0A2V1DLP4</accession>
<feature type="compositionally biased region" description="Polar residues" evidence="1">
    <location>
        <begin position="251"/>
        <end position="264"/>
    </location>
</feature>
<feature type="signal peptide" evidence="3">
    <location>
        <begin position="1"/>
        <end position="23"/>
    </location>
</feature>
<evidence type="ECO:0000313" key="5">
    <source>
        <dbReference type="Proteomes" id="UP000244855"/>
    </source>
</evidence>
<keyword evidence="2" id="KW-0472">Membrane</keyword>
<feature type="region of interest" description="Disordered" evidence="1">
    <location>
        <begin position="242"/>
        <end position="278"/>
    </location>
</feature>
<feature type="compositionally biased region" description="Polar residues" evidence="1">
    <location>
        <begin position="153"/>
        <end position="166"/>
    </location>
</feature>
<keyword evidence="2" id="KW-1133">Transmembrane helix</keyword>
<name>A0A2V1DLP4_9PLEO</name>
<sequence>MLSTMRSSWLLFAIFALFAFSSALNIGDLNLDGIEEYLNHGVKRQAQGTGNSNTTPAPTSAPPTSAAPTTRPPATTSAPPPSSNAPSSNPPSSANNPPASSSPAAPSSQPSSASSPPPTSAAGGGKTSFSVETTPLVTLSTRPVTSTITTTSNGQEVVQTTTGQEVLTSTTGMATTTRALGTQGGSEASSGGLSDKNKTIIGGVVGGVGGALLLGGIALVCWRMWGKKKNRVTEDDADLMAGTGSALGDKPQNNSTPFQSNLEQYHNPGGRPNAAANF</sequence>
<proteinExistence type="predicted"/>
<gene>
    <name evidence="4" type="ORF">DM02DRAFT_630174</name>
</gene>
<keyword evidence="3" id="KW-0732">Signal</keyword>
<reference evidence="4 5" key="1">
    <citation type="journal article" date="2018" name="Sci. Rep.">
        <title>Comparative genomics provides insights into the lifestyle and reveals functional heterogeneity of dark septate endophytic fungi.</title>
        <authorList>
            <person name="Knapp D.G."/>
            <person name="Nemeth J.B."/>
            <person name="Barry K."/>
            <person name="Hainaut M."/>
            <person name="Henrissat B."/>
            <person name="Johnson J."/>
            <person name="Kuo A."/>
            <person name="Lim J.H.P."/>
            <person name="Lipzen A."/>
            <person name="Nolan M."/>
            <person name="Ohm R.A."/>
            <person name="Tamas L."/>
            <person name="Grigoriev I.V."/>
            <person name="Spatafora J.W."/>
            <person name="Nagy L.G."/>
            <person name="Kovacs G.M."/>
        </authorList>
    </citation>
    <scope>NUCLEOTIDE SEQUENCE [LARGE SCALE GENOMIC DNA]</scope>
    <source>
        <strain evidence="4 5">DSE2036</strain>
    </source>
</reference>
<feature type="region of interest" description="Disordered" evidence="1">
    <location>
        <begin position="147"/>
        <end position="166"/>
    </location>
</feature>
<keyword evidence="5" id="KW-1185">Reference proteome</keyword>
<evidence type="ECO:0008006" key="6">
    <source>
        <dbReference type="Google" id="ProtNLM"/>
    </source>
</evidence>
<dbReference type="Proteomes" id="UP000244855">
    <property type="component" value="Unassembled WGS sequence"/>
</dbReference>
<feature type="transmembrane region" description="Helical" evidence="2">
    <location>
        <begin position="200"/>
        <end position="222"/>
    </location>
</feature>
<feature type="compositionally biased region" description="Polar residues" evidence="1">
    <location>
        <begin position="127"/>
        <end position="137"/>
    </location>
</feature>
<protein>
    <recommendedName>
        <fullName evidence="6">Mid2 domain-containing protein</fullName>
    </recommendedName>
</protein>
<feature type="compositionally biased region" description="Low complexity" evidence="1">
    <location>
        <begin position="51"/>
        <end position="77"/>
    </location>
</feature>
<dbReference type="OrthoDB" id="5425782at2759"/>
<dbReference type="STRING" id="97972.A0A2V1DLP4"/>
<evidence type="ECO:0000256" key="3">
    <source>
        <dbReference type="SAM" id="SignalP"/>
    </source>
</evidence>
<feature type="compositionally biased region" description="Low complexity" evidence="1">
    <location>
        <begin position="84"/>
        <end position="114"/>
    </location>
</feature>
<dbReference type="AlphaFoldDB" id="A0A2V1DLP4"/>
<keyword evidence="2" id="KW-0812">Transmembrane</keyword>